<dbReference type="Proteomes" id="UP000182800">
    <property type="component" value="Unassembled WGS sequence"/>
</dbReference>
<keyword evidence="5" id="KW-1185">Reference proteome</keyword>
<accession>A0A0N8KEQ7</accession>
<comment type="caution">
    <text evidence="2">The sequence shown here is derived from an EMBL/GenBank/DDBJ whole genome shotgun (WGS) entry which is preliminary data.</text>
</comment>
<gene>
    <name evidence="3" type="ORF">GA0071312_2439</name>
    <name evidence="2" type="ORF">HLUCCO17_04220</name>
</gene>
<dbReference type="PANTHER" id="PTHR42941:SF1">
    <property type="entry name" value="SLL1037 PROTEIN"/>
    <property type="match status" value="1"/>
</dbReference>
<dbReference type="EMBL" id="FMBM01000002">
    <property type="protein sequence ID" value="SCC81495.1"/>
    <property type="molecule type" value="Genomic_DNA"/>
</dbReference>
<dbReference type="Proteomes" id="UP000050497">
    <property type="component" value="Unassembled WGS sequence"/>
</dbReference>
<evidence type="ECO:0000313" key="3">
    <source>
        <dbReference type="EMBL" id="SCC81495.1"/>
    </source>
</evidence>
<dbReference type="RefSeq" id="WP_074445187.1">
    <property type="nucleotide sequence ID" value="NZ_FMBM01000002.1"/>
</dbReference>
<reference evidence="3 5" key="2">
    <citation type="submission" date="2016-08" db="EMBL/GenBank/DDBJ databases">
        <authorList>
            <person name="Varghese N."/>
            <person name="Submissions Spin"/>
        </authorList>
    </citation>
    <scope>NUCLEOTIDE SEQUENCE [LARGE SCALE GENOMIC DNA]</scope>
    <source>
        <strain evidence="3 5">HL-109</strain>
    </source>
</reference>
<dbReference type="Gene3D" id="3.40.190.10">
    <property type="entry name" value="Periplasmic binding protein-like II"/>
    <property type="match status" value="2"/>
</dbReference>
<dbReference type="PANTHER" id="PTHR42941">
    <property type="entry name" value="SLL1037 PROTEIN"/>
    <property type="match status" value="1"/>
</dbReference>
<dbReference type="EMBL" id="LJSX01000004">
    <property type="protein sequence ID" value="KPQ12010.1"/>
    <property type="molecule type" value="Genomic_DNA"/>
</dbReference>
<proteinExistence type="predicted"/>
<feature type="signal peptide" evidence="1">
    <location>
        <begin position="1"/>
        <end position="26"/>
    </location>
</feature>
<feature type="chain" id="PRO_5006027854" evidence="1">
    <location>
        <begin position="27"/>
        <end position="320"/>
    </location>
</feature>
<dbReference type="AlphaFoldDB" id="A0A0N8KEQ7"/>
<evidence type="ECO:0000313" key="5">
    <source>
        <dbReference type="Proteomes" id="UP000182800"/>
    </source>
</evidence>
<evidence type="ECO:0000313" key="4">
    <source>
        <dbReference type="Proteomes" id="UP000050497"/>
    </source>
</evidence>
<evidence type="ECO:0000256" key="1">
    <source>
        <dbReference type="SAM" id="SignalP"/>
    </source>
</evidence>
<reference evidence="2 4" key="1">
    <citation type="submission" date="2015-09" db="EMBL/GenBank/DDBJ databases">
        <title>Identification and resolution of microdiversity through metagenomic sequencing of parallel consortia.</title>
        <authorList>
            <person name="Nelson W.C."/>
            <person name="Romine M.F."/>
            <person name="Lindemann S.R."/>
        </authorList>
    </citation>
    <scope>NUCLEOTIDE SEQUENCE [LARGE SCALE GENOMIC DNA]</scope>
    <source>
        <strain evidence="2">HL-109</strain>
    </source>
</reference>
<keyword evidence="1" id="KW-0732">Signal</keyword>
<dbReference type="SUPFAM" id="SSF53850">
    <property type="entry name" value="Periplasmic binding protein-like II"/>
    <property type="match status" value="1"/>
</dbReference>
<protein>
    <submittedName>
        <fullName evidence="2">TRAP-type transporter substrate-binding component</fullName>
    </submittedName>
</protein>
<sequence>MRKTFSALAVAALMALPGLSTAPAQAQVVTLGSTATGGTSQIGRSIAAAVSEYSPLQMRPQEMANTADYMPLVNIGEIDFGISNVVQLWYAHHGLGMSAGTPMSELRNVASLMPFRAGFIVPADSEVESIEDLAGMRVPGFEEGTLGYHVTLAYLANGGLDYDDVVEVPVPNFPRMWDSFREGSTDVTIVVVGSATNIELDQTLDGVRFISFTDDEERLEAMQEWLPQMYFGQVDADAGIPGIDEPTNIKVYDYTLFAPESVPDDLVYEVTKSLYENEENLLATGPVWTGFTAEGMSRDVDVPFHPGAIRFYEEAGAWNR</sequence>
<evidence type="ECO:0000313" key="2">
    <source>
        <dbReference type="EMBL" id="KPQ12010.1"/>
    </source>
</evidence>
<name>A0A0N8KEQ7_9HYPH</name>
<organism evidence="2 4">
    <name type="scientific">Saliniramus fredricksonii</name>
    <dbReference type="NCBI Taxonomy" id="1653334"/>
    <lineage>
        <taxon>Bacteria</taxon>
        <taxon>Pseudomonadati</taxon>
        <taxon>Pseudomonadota</taxon>
        <taxon>Alphaproteobacteria</taxon>
        <taxon>Hyphomicrobiales</taxon>
        <taxon>Salinarimonadaceae</taxon>
        <taxon>Saliniramus</taxon>
    </lineage>
</organism>
<dbReference type="NCBIfam" id="TIGR02122">
    <property type="entry name" value="TRAP_TAXI"/>
    <property type="match status" value="1"/>
</dbReference>
<dbReference type="InterPro" id="IPR011852">
    <property type="entry name" value="TRAP_TAXI"/>
</dbReference>
<dbReference type="Pfam" id="PF16868">
    <property type="entry name" value="NMT1_3"/>
    <property type="match status" value="1"/>
</dbReference>
<dbReference type="STRING" id="1653334.GA0071312_2439"/>